<dbReference type="InterPro" id="IPR029063">
    <property type="entry name" value="SAM-dependent_MTases_sf"/>
</dbReference>
<comment type="caution">
    <text evidence="2">The sequence shown here is derived from an EMBL/GenBank/DDBJ whole genome shotgun (WGS) entry which is preliminary data.</text>
</comment>
<proteinExistence type="predicted"/>
<dbReference type="EMBL" id="JAATJA010000001">
    <property type="protein sequence ID" value="NJB66728.1"/>
    <property type="molecule type" value="Genomic_DNA"/>
</dbReference>
<reference evidence="2 3" key="1">
    <citation type="submission" date="2020-03" db="EMBL/GenBank/DDBJ databases">
        <title>Genomic Encyclopedia of Type Strains, Phase IV (KMG-IV): sequencing the most valuable type-strain genomes for metagenomic binning, comparative biology and taxonomic classification.</title>
        <authorList>
            <person name="Goeker M."/>
        </authorList>
    </citation>
    <scope>NUCLEOTIDE SEQUENCE [LARGE SCALE GENOMIC DNA]</scope>
    <source>
        <strain evidence="2 3">DSM 24233</strain>
    </source>
</reference>
<dbReference type="GO" id="GO:0008757">
    <property type="term" value="F:S-adenosylmethionine-dependent methyltransferase activity"/>
    <property type="evidence" value="ECO:0007669"/>
    <property type="project" value="InterPro"/>
</dbReference>
<keyword evidence="2" id="KW-0489">Methyltransferase</keyword>
<name>A0A846QED3_9BACT</name>
<dbReference type="Proteomes" id="UP000580856">
    <property type="component" value="Unassembled WGS sequence"/>
</dbReference>
<feature type="domain" description="Methyltransferase type 11" evidence="1">
    <location>
        <begin position="9"/>
        <end position="76"/>
    </location>
</feature>
<dbReference type="InterPro" id="IPR013216">
    <property type="entry name" value="Methyltransf_11"/>
</dbReference>
<evidence type="ECO:0000259" key="1">
    <source>
        <dbReference type="Pfam" id="PF08241"/>
    </source>
</evidence>
<dbReference type="SUPFAM" id="SSF53335">
    <property type="entry name" value="S-adenosyl-L-methionine-dependent methyltransferases"/>
    <property type="match status" value="1"/>
</dbReference>
<sequence length="293" mass="32879">MKLNVGCGPDIRPGYINIDWNPASGVNIVSDARALPFADCSVDEVLASDILEHFPWAEVRDVLREWKRVLKGGGRLELRTPDLGGLVRLYNARRPGWRREDGVTKGVDPIVERLYGGQDFHGNFHYVIFDQQSLRELLEEEGFLVVNISPDVNDISNLIATAVRRLCGEEAYVAESDCPAFATCPIVRDFMRRADQIEIVDDVPIRFCSDDIRFYEPKHLTSRSLSKLCPRLAELRAELEEGSLTWQGPTFGPSGYAFAARGYLIGLDELGCPARCQPLWGDCKLSFKDVSDE</sequence>
<dbReference type="GO" id="GO:0032259">
    <property type="term" value="P:methylation"/>
    <property type="evidence" value="ECO:0007669"/>
    <property type="project" value="UniProtKB-KW"/>
</dbReference>
<accession>A0A846QED3</accession>
<dbReference type="AlphaFoldDB" id="A0A846QED3"/>
<dbReference type="Gene3D" id="3.40.50.150">
    <property type="entry name" value="Vaccinia Virus protein VP39"/>
    <property type="match status" value="1"/>
</dbReference>
<keyword evidence="3" id="KW-1185">Reference proteome</keyword>
<keyword evidence="2" id="KW-0808">Transferase</keyword>
<evidence type="ECO:0000313" key="2">
    <source>
        <dbReference type="EMBL" id="NJB66728.1"/>
    </source>
</evidence>
<evidence type="ECO:0000313" key="3">
    <source>
        <dbReference type="Proteomes" id="UP000580856"/>
    </source>
</evidence>
<protein>
    <submittedName>
        <fullName evidence="2">Putative SAM-dependent methyltransferase</fullName>
    </submittedName>
</protein>
<gene>
    <name evidence="2" type="ORF">GGQ74_000368</name>
</gene>
<organism evidence="2 3">
    <name type="scientific">Desulfobaculum xiamenense</name>
    <dbReference type="NCBI Taxonomy" id="995050"/>
    <lineage>
        <taxon>Bacteria</taxon>
        <taxon>Pseudomonadati</taxon>
        <taxon>Thermodesulfobacteriota</taxon>
        <taxon>Desulfovibrionia</taxon>
        <taxon>Desulfovibrionales</taxon>
        <taxon>Desulfovibrionaceae</taxon>
        <taxon>Desulfobaculum</taxon>
    </lineage>
</organism>
<dbReference type="RefSeq" id="WP_167939840.1">
    <property type="nucleotide sequence ID" value="NZ_JAATJA010000001.1"/>
</dbReference>
<dbReference type="Pfam" id="PF08241">
    <property type="entry name" value="Methyltransf_11"/>
    <property type="match status" value="1"/>
</dbReference>